<reference evidence="5" key="1">
    <citation type="submission" date="2021-03" db="EMBL/GenBank/DDBJ databases">
        <title>Acanthopleuribacteraceae sp. M133.</title>
        <authorList>
            <person name="Wang G."/>
        </authorList>
    </citation>
    <scope>NUCLEOTIDE SEQUENCE</scope>
    <source>
        <strain evidence="5">M133</strain>
    </source>
</reference>
<dbReference type="SUPFAM" id="SSF48208">
    <property type="entry name" value="Six-hairpin glycosidases"/>
    <property type="match status" value="1"/>
</dbReference>
<accession>A0A8A4TQK8</accession>
<protein>
    <recommendedName>
        <fullName evidence="7">Cellobiose phosphorylase</fullName>
    </recommendedName>
</protein>
<dbReference type="PANTHER" id="PTHR37469">
    <property type="entry name" value="CELLOBIONIC ACID PHOSPHORYLASE-RELATED"/>
    <property type="match status" value="1"/>
</dbReference>
<dbReference type="SUPFAM" id="SSF74650">
    <property type="entry name" value="Galactose mutarotase-like"/>
    <property type="match status" value="1"/>
</dbReference>
<dbReference type="InterPro" id="IPR008928">
    <property type="entry name" value="6-hairpin_glycosidase_sf"/>
</dbReference>
<sequence length="832" mass="93426">MTNSNVDCYTKPADLTRVHFGHFDDPAREYVIRTPRTPYPWINYLGNDRFLGLISNTGGGYAFYRDAKLRRLTRYRYNGIPLDQGGRYFYLREGADIWSPGWQPVRVDLDSYTCRHGLGYTRIEGVRRDISAELLCFVPLDASVEIQALTLRNQSDRPRRLQLFSFLEWCLWNALDDSTNFQRNFSTGEVWVEGSILCHTTEYRERRNHFAFYSVNRAIDGFDTDRDAFLGAYGGLDAPAVVVAGSPRNSIACGWSPVASHAITVELEPGESQELVFLLGYVENPPERKWTAEGEIDLSEVHRLKARYAHSEAVAEAFEALRRHWQAQLGRFELRSEDSRLNRLANTWAPYQCAVTFHVSRSASLFESGISRGIGFRDSNQDLLGSVHAVPDLARSRILDLAAVQFRDGGAFHQYQPLTKRGNSSIGSGFNDDPLWLILSTAAYLRETGDFAVLEASTPFADAPDQPATLFDHLHASFRHVVEHLGPHGLPLIGRADWNDCMNLNSFSKDPDESFQTGAIRGQGVAESLMIAGLFLYTGRDFVEMCRRTGRCELAEWARGRLADMRRAVDRHGWDGRWFLRAYRHDGQKVGSSENREGQIFIEPQGWCIMGGIGLEDGRAERALDAVGALLDSEHGIVLLYPAYSRYDAALGEISSYPQGYKENGAVFCHTNPWIVIAETLLGRGDRAYAYFCKTAPPWREAHAERHKTEPYVYAQMIAGKEAARAGEAKNSWLTGTAAWSYYAMTQFILGIRPDFDGLRIDPCIPRRWSGFQVTREFRGATYHIDILNPSRVSKGVAAITVDGESVSGNLLPVFAAGSVHRVQVTMGRDGS</sequence>
<evidence type="ECO:0000256" key="2">
    <source>
        <dbReference type="ARBA" id="ARBA00022679"/>
    </source>
</evidence>
<keyword evidence="1" id="KW-0328">Glycosyltransferase</keyword>
<evidence type="ECO:0000256" key="1">
    <source>
        <dbReference type="ARBA" id="ARBA00022676"/>
    </source>
</evidence>
<evidence type="ECO:0000259" key="3">
    <source>
        <dbReference type="Pfam" id="PF06165"/>
    </source>
</evidence>
<dbReference type="InterPro" id="IPR033432">
    <property type="entry name" value="GH94_catalytic"/>
</dbReference>
<dbReference type="InterPro" id="IPR011013">
    <property type="entry name" value="Gal_mutarotase_sf_dom"/>
</dbReference>
<dbReference type="Gene3D" id="2.60.420.10">
    <property type="entry name" value="Maltose phosphorylase, domain 3"/>
    <property type="match status" value="1"/>
</dbReference>
<dbReference type="Pfam" id="PF06165">
    <property type="entry name" value="GH94_b-supersand"/>
    <property type="match status" value="1"/>
</dbReference>
<dbReference type="InterPro" id="IPR037018">
    <property type="entry name" value="GH65_N"/>
</dbReference>
<dbReference type="GO" id="GO:0030246">
    <property type="term" value="F:carbohydrate binding"/>
    <property type="evidence" value="ECO:0007669"/>
    <property type="project" value="InterPro"/>
</dbReference>
<evidence type="ECO:0000259" key="4">
    <source>
        <dbReference type="Pfam" id="PF17167"/>
    </source>
</evidence>
<evidence type="ECO:0000313" key="6">
    <source>
        <dbReference type="Proteomes" id="UP000663929"/>
    </source>
</evidence>
<evidence type="ECO:0008006" key="7">
    <source>
        <dbReference type="Google" id="ProtNLM"/>
    </source>
</evidence>
<keyword evidence="2" id="KW-0808">Transferase</keyword>
<dbReference type="InterPro" id="IPR010383">
    <property type="entry name" value="Glyco_hydrolase_94_b-supersand"/>
</dbReference>
<dbReference type="PANTHER" id="PTHR37469:SF2">
    <property type="entry name" value="CELLOBIONIC ACID PHOSPHORYLASE"/>
    <property type="match status" value="1"/>
</dbReference>
<dbReference type="Gene3D" id="2.70.98.40">
    <property type="entry name" value="Glycoside hydrolase, family 65, N-terminal domain"/>
    <property type="match status" value="1"/>
</dbReference>
<dbReference type="CDD" id="cd11754">
    <property type="entry name" value="GH94N_CBP_like"/>
    <property type="match status" value="1"/>
</dbReference>
<gene>
    <name evidence="5" type="ORF">J3U87_05160</name>
</gene>
<evidence type="ECO:0000313" key="5">
    <source>
        <dbReference type="EMBL" id="QTD51840.1"/>
    </source>
</evidence>
<dbReference type="AlphaFoldDB" id="A0A8A4TQK8"/>
<dbReference type="InterPro" id="IPR012341">
    <property type="entry name" value="6hp_glycosidase-like_sf"/>
</dbReference>
<dbReference type="Gene3D" id="1.50.10.10">
    <property type="match status" value="1"/>
</dbReference>
<dbReference type="InterPro" id="IPR052047">
    <property type="entry name" value="GH94_Enzymes"/>
</dbReference>
<proteinExistence type="predicted"/>
<dbReference type="GO" id="GO:0016757">
    <property type="term" value="F:glycosyltransferase activity"/>
    <property type="evidence" value="ECO:0007669"/>
    <property type="project" value="UniProtKB-KW"/>
</dbReference>
<dbReference type="Proteomes" id="UP000663929">
    <property type="component" value="Chromosome"/>
</dbReference>
<feature type="domain" description="Glycosyl hydrolase 94 supersandwich" evidence="3">
    <location>
        <begin position="28"/>
        <end position="285"/>
    </location>
</feature>
<name>A0A8A4TQK8_SULCO</name>
<dbReference type="InterPro" id="IPR037825">
    <property type="entry name" value="GH94N_CBP"/>
</dbReference>
<feature type="domain" description="Glycosyl hydrolase 94 catalytic" evidence="4">
    <location>
        <begin position="324"/>
        <end position="751"/>
    </location>
</feature>
<dbReference type="Pfam" id="PF17167">
    <property type="entry name" value="Glyco_hydro_94"/>
    <property type="match status" value="1"/>
</dbReference>
<dbReference type="KEGG" id="scor:J3U87_05160"/>
<dbReference type="GO" id="GO:0005975">
    <property type="term" value="P:carbohydrate metabolic process"/>
    <property type="evidence" value="ECO:0007669"/>
    <property type="project" value="InterPro"/>
</dbReference>
<dbReference type="EMBL" id="CP071793">
    <property type="protein sequence ID" value="QTD51840.1"/>
    <property type="molecule type" value="Genomic_DNA"/>
</dbReference>
<organism evidence="5 6">
    <name type="scientific">Sulfidibacter corallicola</name>
    <dbReference type="NCBI Taxonomy" id="2818388"/>
    <lineage>
        <taxon>Bacteria</taxon>
        <taxon>Pseudomonadati</taxon>
        <taxon>Acidobacteriota</taxon>
        <taxon>Holophagae</taxon>
        <taxon>Acanthopleuribacterales</taxon>
        <taxon>Acanthopleuribacteraceae</taxon>
        <taxon>Sulfidibacter</taxon>
    </lineage>
</organism>
<keyword evidence="6" id="KW-1185">Reference proteome</keyword>
<dbReference type="SMART" id="SM01068">
    <property type="entry name" value="CBM_X"/>
    <property type="match status" value="1"/>
</dbReference>
<dbReference type="Gene3D" id="1.20.890.20">
    <property type="entry name" value="mpn423 like domain"/>
    <property type="match status" value="1"/>
</dbReference>